<feature type="region of interest" description="Disordered" evidence="1">
    <location>
        <begin position="74"/>
        <end position="140"/>
    </location>
</feature>
<accession>A0A9Q3H4K8</accession>
<evidence type="ECO:0000313" key="2">
    <source>
        <dbReference type="EMBL" id="MBW0491081.1"/>
    </source>
</evidence>
<keyword evidence="3" id="KW-1185">Reference proteome</keyword>
<dbReference type="EMBL" id="AVOT02010899">
    <property type="protein sequence ID" value="MBW0491081.1"/>
    <property type="molecule type" value="Genomic_DNA"/>
</dbReference>
<evidence type="ECO:0000313" key="3">
    <source>
        <dbReference type="Proteomes" id="UP000765509"/>
    </source>
</evidence>
<dbReference type="AlphaFoldDB" id="A0A9Q3H4K8"/>
<comment type="caution">
    <text evidence="2">The sequence shown here is derived from an EMBL/GenBank/DDBJ whole genome shotgun (WGS) entry which is preliminary data.</text>
</comment>
<gene>
    <name evidence="2" type="ORF">O181_030796</name>
</gene>
<sequence length="140" mass="16244">MEHGKQEVKPGFKLVRSWASFQKICFREISFKDLMEITKGWNPNKQFKLLEERASKVWGNHFTLMAIEDKWSQKDHNFTPSGSQGVDQPNSPVASQHPEYSKSLARSHYSSQFQGVSRRRQGQKGNNMTSFIPRQNNQTQ</sequence>
<name>A0A9Q3H4K8_9BASI</name>
<reference evidence="2" key="1">
    <citation type="submission" date="2021-03" db="EMBL/GenBank/DDBJ databases">
        <title>Draft genome sequence of rust myrtle Austropuccinia psidii MF-1, a brazilian biotype.</title>
        <authorList>
            <person name="Quecine M.C."/>
            <person name="Pachon D.M.R."/>
            <person name="Bonatelli M.L."/>
            <person name="Correr F.H."/>
            <person name="Franceschini L.M."/>
            <person name="Leite T.F."/>
            <person name="Margarido G.R.A."/>
            <person name="Almeida C.A."/>
            <person name="Ferrarezi J.A."/>
            <person name="Labate C.A."/>
        </authorList>
    </citation>
    <scope>NUCLEOTIDE SEQUENCE</scope>
    <source>
        <strain evidence="2">MF-1</strain>
    </source>
</reference>
<evidence type="ECO:0000256" key="1">
    <source>
        <dbReference type="SAM" id="MobiDB-lite"/>
    </source>
</evidence>
<dbReference type="Proteomes" id="UP000765509">
    <property type="component" value="Unassembled WGS sequence"/>
</dbReference>
<feature type="compositionally biased region" description="Polar residues" evidence="1">
    <location>
        <begin position="123"/>
        <end position="140"/>
    </location>
</feature>
<protein>
    <submittedName>
        <fullName evidence="2">Uncharacterized protein</fullName>
    </submittedName>
</protein>
<proteinExistence type="predicted"/>
<organism evidence="2 3">
    <name type="scientific">Austropuccinia psidii MF-1</name>
    <dbReference type="NCBI Taxonomy" id="1389203"/>
    <lineage>
        <taxon>Eukaryota</taxon>
        <taxon>Fungi</taxon>
        <taxon>Dikarya</taxon>
        <taxon>Basidiomycota</taxon>
        <taxon>Pucciniomycotina</taxon>
        <taxon>Pucciniomycetes</taxon>
        <taxon>Pucciniales</taxon>
        <taxon>Sphaerophragmiaceae</taxon>
        <taxon>Austropuccinia</taxon>
    </lineage>
</organism>
<feature type="compositionally biased region" description="Polar residues" evidence="1">
    <location>
        <begin position="78"/>
        <end position="94"/>
    </location>
</feature>